<evidence type="ECO:0000256" key="1">
    <source>
        <dbReference type="SAM" id="Phobius"/>
    </source>
</evidence>
<dbReference type="STRING" id="198312.SAMN02745193_00195"/>
<sequence length="127" mass="13655">MSSDHGPSEQKGQPGLGVSLPRAALSGLCPRCGAKTLFAAPAALAHECAACGLDVLSLERGGRFVGVITMLLALVLILAALGVDEWLRPPIWASLLFWGPVTVGAVIFALRFYKTMWVYHQYEECQK</sequence>
<feature type="transmembrane region" description="Helical" evidence="1">
    <location>
        <begin position="95"/>
        <end position="113"/>
    </location>
</feature>
<dbReference type="EMBL" id="FRDF01000001">
    <property type="protein sequence ID" value="SHN48538.1"/>
    <property type="molecule type" value="Genomic_DNA"/>
</dbReference>
<dbReference type="InterPro" id="IPR009325">
    <property type="entry name" value="DUF983"/>
</dbReference>
<keyword evidence="1" id="KW-0812">Transmembrane</keyword>
<protein>
    <submittedName>
        <fullName evidence="2">Uncharacterized conserved protein, DUF983 family</fullName>
    </submittedName>
</protein>
<keyword evidence="3" id="KW-1185">Reference proteome</keyword>
<keyword evidence="1" id="KW-0472">Membrane</keyword>
<dbReference type="Proteomes" id="UP000184391">
    <property type="component" value="Unassembled WGS sequence"/>
</dbReference>
<organism evidence="2 3">
    <name type="scientific">Erythrobacter sanguineus</name>
    <dbReference type="NCBI Taxonomy" id="198312"/>
    <lineage>
        <taxon>Bacteria</taxon>
        <taxon>Pseudomonadati</taxon>
        <taxon>Pseudomonadota</taxon>
        <taxon>Alphaproteobacteria</taxon>
        <taxon>Sphingomonadales</taxon>
        <taxon>Erythrobacteraceae</taxon>
        <taxon>Erythrobacter/Porphyrobacter group</taxon>
        <taxon>Erythrobacter</taxon>
    </lineage>
</organism>
<proteinExistence type="predicted"/>
<dbReference type="Pfam" id="PF06170">
    <property type="entry name" value="DUF983"/>
    <property type="match status" value="1"/>
</dbReference>
<evidence type="ECO:0000313" key="2">
    <source>
        <dbReference type="EMBL" id="SHN48538.1"/>
    </source>
</evidence>
<feature type="transmembrane region" description="Helical" evidence="1">
    <location>
        <begin position="64"/>
        <end position="83"/>
    </location>
</feature>
<reference evidence="3" key="1">
    <citation type="submission" date="2016-12" db="EMBL/GenBank/DDBJ databases">
        <authorList>
            <person name="Varghese N."/>
            <person name="Submissions S."/>
        </authorList>
    </citation>
    <scope>NUCLEOTIDE SEQUENCE [LARGE SCALE GENOMIC DNA]</scope>
    <source>
        <strain evidence="3">DSM 11032</strain>
    </source>
</reference>
<name>A0A1M7RR43_9SPHN</name>
<accession>A0A1M7RR43</accession>
<dbReference type="AlphaFoldDB" id="A0A1M7RR43"/>
<keyword evidence="1" id="KW-1133">Transmembrane helix</keyword>
<gene>
    <name evidence="2" type="ORF">SAMN02745193_00195</name>
</gene>
<evidence type="ECO:0000313" key="3">
    <source>
        <dbReference type="Proteomes" id="UP000184391"/>
    </source>
</evidence>